<evidence type="ECO:0000256" key="1">
    <source>
        <dbReference type="SAM" id="MobiDB-lite"/>
    </source>
</evidence>
<keyword evidence="4" id="KW-1185">Reference proteome</keyword>
<evidence type="ECO:0000313" key="4">
    <source>
        <dbReference type="Proteomes" id="UP001604336"/>
    </source>
</evidence>
<reference evidence="4" key="1">
    <citation type="submission" date="2024-07" db="EMBL/GenBank/DDBJ databases">
        <title>Two chromosome-level genome assemblies of Korean endemic species Abeliophyllum distichum and Forsythia ovata (Oleaceae).</title>
        <authorList>
            <person name="Jang H."/>
        </authorList>
    </citation>
    <scope>NUCLEOTIDE SEQUENCE [LARGE SCALE GENOMIC DNA]</scope>
</reference>
<dbReference type="InterPro" id="IPR021099">
    <property type="entry name" value="PORR_domain"/>
</dbReference>
<name>A0ABD1RQH5_9LAMI</name>
<organism evidence="3 4">
    <name type="scientific">Abeliophyllum distichum</name>
    <dbReference type="NCBI Taxonomy" id="126358"/>
    <lineage>
        <taxon>Eukaryota</taxon>
        <taxon>Viridiplantae</taxon>
        <taxon>Streptophyta</taxon>
        <taxon>Embryophyta</taxon>
        <taxon>Tracheophyta</taxon>
        <taxon>Spermatophyta</taxon>
        <taxon>Magnoliopsida</taxon>
        <taxon>eudicotyledons</taxon>
        <taxon>Gunneridae</taxon>
        <taxon>Pentapetalae</taxon>
        <taxon>asterids</taxon>
        <taxon>lamiids</taxon>
        <taxon>Lamiales</taxon>
        <taxon>Oleaceae</taxon>
        <taxon>Forsythieae</taxon>
        <taxon>Abeliophyllum</taxon>
    </lineage>
</organism>
<dbReference type="PANTHER" id="PTHR31476:SF6">
    <property type="entry name" value="EMB|CAB68190.1"/>
    <property type="match status" value="1"/>
</dbReference>
<proteinExistence type="predicted"/>
<dbReference type="Proteomes" id="UP001604336">
    <property type="component" value="Unassembled WGS sequence"/>
</dbReference>
<dbReference type="AlphaFoldDB" id="A0ABD1RQH5"/>
<evidence type="ECO:0000259" key="2">
    <source>
        <dbReference type="Pfam" id="PF11955"/>
    </source>
</evidence>
<gene>
    <name evidence="3" type="ORF">Adt_26154</name>
</gene>
<feature type="region of interest" description="Disordered" evidence="1">
    <location>
        <begin position="484"/>
        <end position="506"/>
    </location>
</feature>
<feature type="domain" description="PORR" evidence="2">
    <location>
        <begin position="41"/>
        <end position="368"/>
    </location>
</feature>
<comment type="caution">
    <text evidence="3">The sequence shown here is derived from an EMBL/GenBank/DDBJ whole genome shotgun (WGS) entry which is preliminary data.</text>
</comment>
<dbReference type="EMBL" id="JBFOLK010000008">
    <property type="protein sequence ID" value="KAL2490526.1"/>
    <property type="molecule type" value="Genomic_DNA"/>
</dbReference>
<dbReference type="Pfam" id="PF11955">
    <property type="entry name" value="PORR"/>
    <property type="match status" value="1"/>
</dbReference>
<protein>
    <submittedName>
        <fullName evidence="3">Ubiquitin carboxyl-terminal hydrolase family protein</fullName>
    </submittedName>
</protein>
<keyword evidence="3" id="KW-0378">Hydrolase</keyword>
<feature type="compositionally biased region" description="Polar residues" evidence="1">
    <location>
        <begin position="484"/>
        <end position="498"/>
    </location>
</feature>
<dbReference type="InterPro" id="IPR045040">
    <property type="entry name" value="PORR_fam"/>
</dbReference>
<evidence type="ECO:0000313" key="3">
    <source>
        <dbReference type="EMBL" id="KAL2490526.1"/>
    </source>
</evidence>
<sequence>MMWAQPLFEARRRFVVSLFSCYYQCILIHKRTLVNVKLKWVKDPVLDSVVSSTIQLKATSTLVSVIGSHPDCSLPIYSLSKHRGHLGLPRDLKLSTFIRRYPNIFQEFYLPDSKGTPVPWYKLTPEALKIYDDEKHCVLEECYMDILCRLQKLLMLTKERLLPLQTIDQLRWDLGLPYDYENKMVAKHPELFSFVKLSDERVALKLLVWDDRLSVSHLELNNSDDENSNQALAFPIGFTRGFGLKKKCIEWLNEWQKLPYNSPYIDASHLDPRTDVSEKRIVGVFHELLHLTILKKAERKNVSNMRSPLALPQKFTKVFERHPGIFYISKKGDTQTVVLREAYDRDQLIEKHPLAHIREKYGSIMKKGFLDRSRGLYKKERREVLKDDMVNLDRYEFESEEEIDGNLISVYESDETGSDYSVSLTSDCPERLNGLQSPLSRRTAAEVQNGSRRVGASRLLVSQHAVGASLFSLPVLRQQMTSVLGGSRHSVNSNASSEDGSHESRD</sequence>
<accession>A0ABD1RQH5</accession>
<dbReference type="GO" id="GO:0016787">
    <property type="term" value="F:hydrolase activity"/>
    <property type="evidence" value="ECO:0007669"/>
    <property type="project" value="UniProtKB-KW"/>
</dbReference>
<dbReference type="PANTHER" id="PTHR31476">
    <property type="entry name" value="PROTEIN WHAT'S THIS FACTOR 1 HOMOLOG, CHLOROPLASTIC"/>
    <property type="match status" value="1"/>
</dbReference>